<dbReference type="AlphaFoldDB" id="A0A4Z1P2C4"/>
<dbReference type="EMBL" id="SNSC02000009">
    <property type="protein sequence ID" value="TID21543.1"/>
    <property type="molecule type" value="Genomic_DNA"/>
</dbReference>
<gene>
    <name evidence="2" type="ORF">E6O75_ATG04938</name>
</gene>
<dbReference type="Proteomes" id="UP000298493">
    <property type="component" value="Unassembled WGS sequence"/>
</dbReference>
<feature type="region of interest" description="Disordered" evidence="1">
    <location>
        <begin position="1"/>
        <end position="28"/>
    </location>
</feature>
<accession>A0A4Z1P2C4</accession>
<name>A0A4Z1P2C4_9PEZI</name>
<reference evidence="2 3" key="1">
    <citation type="submission" date="2019-04" db="EMBL/GenBank/DDBJ databases">
        <title>High contiguity whole genome sequence and gene annotation resource for two Venturia nashicola isolates.</title>
        <authorList>
            <person name="Prokchorchik M."/>
            <person name="Won K."/>
            <person name="Lee Y."/>
            <person name="Choi E.D."/>
            <person name="Segonzac C."/>
            <person name="Sohn K.H."/>
        </authorList>
    </citation>
    <scope>NUCLEOTIDE SEQUENCE [LARGE SCALE GENOMIC DNA]</scope>
    <source>
        <strain evidence="2 3">PRI2</strain>
    </source>
</reference>
<sequence length="70" mass="7928">MLGSRFSDRVTHRKSLGHNGRGGESSQLRWFVANSSPAEPDRPPLFVHRRQYVRAVHDDVPKDEVDCAAQ</sequence>
<evidence type="ECO:0000313" key="2">
    <source>
        <dbReference type="EMBL" id="TID21543.1"/>
    </source>
</evidence>
<keyword evidence="3" id="KW-1185">Reference proteome</keyword>
<protein>
    <submittedName>
        <fullName evidence="2">Uncharacterized protein</fullName>
    </submittedName>
</protein>
<evidence type="ECO:0000256" key="1">
    <source>
        <dbReference type="SAM" id="MobiDB-lite"/>
    </source>
</evidence>
<proteinExistence type="predicted"/>
<evidence type="ECO:0000313" key="3">
    <source>
        <dbReference type="Proteomes" id="UP000298493"/>
    </source>
</evidence>
<feature type="compositionally biased region" description="Basic and acidic residues" evidence="1">
    <location>
        <begin position="1"/>
        <end position="10"/>
    </location>
</feature>
<comment type="caution">
    <text evidence="2">The sequence shown here is derived from an EMBL/GenBank/DDBJ whole genome shotgun (WGS) entry which is preliminary data.</text>
</comment>
<organism evidence="2 3">
    <name type="scientific">Venturia nashicola</name>
    <dbReference type="NCBI Taxonomy" id="86259"/>
    <lineage>
        <taxon>Eukaryota</taxon>
        <taxon>Fungi</taxon>
        <taxon>Dikarya</taxon>
        <taxon>Ascomycota</taxon>
        <taxon>Pezizomycotina</taxon>
        <taxon>Dothideomycetes</taxon>
        <taxon>Pleosporomycetidae</taxon>
        <taxon>Venturiales</taxon>
        <taxon>Venturiaceae</taxon>
        <taxon>Venturia</taxon>
    </lineage>
</organism>